<dbReference type="Pfam" id="PF01909">
    <property type="entry name" value="NTP_transf_2"/>
    <property type="match status" value="1"/>
</dbReference>
<organism evidence="6 7">
    <name type="scientific">Sphaerimonospora thailandensis</name>
    <dbReference type="NCBI Taxonomy" id="795644"/>
    <lineage>
        <taxon>Bacteria</taxon>
        <taxon>Bacillati</taxon>
        <taxon>Actinomycetota</taxon>
        <taxon>Actinomycetes</taxon>
        <taxon>Streptosporangiales</taxon>
        <taxon>Streptosporangiaceae</taxon>
        <taxon>Sphaerimonospora</taxon>
    </lineage>
</organism>
<accession>A0A8J3VZM1</accession>
<dbReference type="PIRSF" id="PIRSF000819">
    <property type="entry name" value="Streptomycin_3-adenylyltransf"/>
    <property type="match status" value="1"/>
</dbReference>
<proteinExistence type="predicted"/>
<evidence type="ECO:0000313" key="7">
    <source>
        <dbReference type="Proteomes" id="UP000610966"/>
    </source>
</evidence>
<evidence type="ECO:0000313" key="6">
    <source>
        <dbReference type="EMBL" id="GIH70607.1"/>
    </source>
</evidence>
<evidence type="ECO:0000256" key="2">
    <source>
        <dbReference type="ARBA" id="ARBA00023251"/>
    </source>
</evidence>
<dbReference type="AlphaFoldDB" id="A0A8J3VZM1"/>
<dbReference type="Proteomes" id="UP000610966">
    <property type="component" value="Unassembled WGS sequence"/>
</dbReference>
<dbReference type="InterPro" id="IPR002934">
    <property type="entry name" value="Polymerase_NTP_transf_dom"/>
</dbReference>
<dbReference type="SUPFAM" id="SSF81301">
    <property type="entry name" value="Nucleotidyltransferase"/>
    <property type="match status" value="1"/>
</dbReference>
<reference evidence="6" key="1">
    <citation type="submission" date="2021-01" db="EMBL/GenBank/DDBJ databases">
        <title>Whole genome shotgun sequence of Sphaerimonospora thailandensis NBRC 107569.</title>
        <authorList>
            <person name="Komaki H."/>
            <person name="Tamura T."/>
        </authorList>
    </citation>
    <scope>NUCLEOTIDE SEQUENCE</scope>
    <source>
        <strain evidence="6">NBRC 107569</strain>
    </source>
</reference>
<sequence length="258" mass="28203">MAETGEMDQIPEIVRLVGDVLGPAAIGAYLHGSSVLGGLKPASDLDVLVVSRRPMDDREREALLAGLFEISGSAAGVRPIELTVVVQSEVRPWRFPPIGDFLYGEWLRDEFEAAGVRRPEPMPDLALLIAMVLACDHPLTGPPPAQVLDPVPHADLVRASVAGIPGLLDDLDGDTRNVVLTFARIWTTLATGEVTSKDAAAGWALAQLPPEHRPVLRHAKELYLSCRYAEERWSDELKAQVRPHIDRVLTEIDRLSPR</sequence>
<feature type="domain" description="Polymerase nucleotidyl transferase" evidence="4">
    <location>
        <begin position="26"/>
        <end position="61"/>
    </location>
</feature>
<dbReference type="InterPro" id="IPR024172">
    <property type="entry name" value="AadA/Aad9"/>
</dbReference>
<protein>
    <submittedName>
        <fullName evidence="6">Nucleotidyltransferase</fullName>
    </submittedName>
</protein>
<dbReference type="Pfam" id="PF13427">
    <property type="entry name" value="AadA_C"/>
    <property type="match status" value="1"/>
</dbReference>
<comment type="catalytic activity">
    <reaction evidence="3">
        <text>spectinomycin + ATP = 9-O-adenylylspectinomycin + diphosphate</text>
        <dbReference type="Rhea" id="RHEA:63228"/>
        <dbReference type="ChEBI" id="CHEBI:30616"/>
        <dbReference type="ChEBI" id="CHEBI:33019"/>
        <dbReference type="ChEBI" id="CHEBI:146260"/>
        <dbReference type="ChEBI" id="CHEBI:146261"/>
    </reaction>
</comment>
<dbReference type="InterPro" id="IPR025184">
    <property type="entry name" value="AadA_C"/>
</dbReference>
<name>A0A8J3VZM1_9ACTN</name>
<evidence type="ECO:0000256" key="1">
    <source>
        <dbReference type="ARBA" id="ARBA00022679"/>
    </source>
</evidence>
<evidence type="ECO:0000259" key="5">
    <source>
        <dbReference type="Pfam" id="PF13427"/>
    </source>
</evidence>
<evidence type="ECO:0000259" key="4">
    <source>
        <dbReference type="Pfam" id="PF01909"/>
    </source>
</evidence>
<dbReference type="Gene3D" id="3.30.460.10">
    <property type="entry name" value="Beta Polymerase, domain 2"/>
    <property type="match status" value="1"/>
</dbReference>
<keyword evidence="7" id="KW-1185">Reference proteome</keyword>
<dbReference type="NCBIfam" id="NF010309">
    <property type="entry name" value="PRK13746.1"/>
    <property type="match status" value="1"/>
</dbReference>
<keyword evidence="1" id="KW-0808">Transferase</keyword>
<evidence type="ECO:0000256" key="3">
    <source>
        <dbReference type="ARBA" id="ARBA00047831"/>
    </source>
</evidence>
<dbReference type="GO" id="GO:0046677">
    <property type="term" value="P:response to antibiotic"/>
    <property type="evidence" value="ECO:0007669"/>
    <property type="project" value="UniProtKB-KW"/>
</dbReference>
<dbReference type="InterPro" id="IPR043519">
    <property type="entry name" value="NT_sf"/>
</dbReference>
<comment type="caution">
    <text evidence="6">The sequence shown here is derived from an EMBL/GenBank/DDBJ whole genome shotgun (WGS) entry which is preliminary data.</text>
</comment>
<feature type="domain" description="Adenylyltransferase AadA C-terminal" evidence="5">
    <location>
        <begin position="146"/>
        <end position="249"/>
    </location>
</feature>
<dbReference type="CDD" id="cd05403">
    <property type="entry name" value="NT_KNTase_like"/>
    <property type="match status" value="1"/>
</dbReference>
<gene>
    <name evidence="6" type="ORF">Mth01_28600</name>
</gene>
<dbReference type="EMBL" id="BOOG01000023">
    <property type="protein sequence ID" value="GIH70607.1"/>
    <property type="molecule type" value="Genomic_DNA"/>
</dbReference>
<dbReference type="GO" id="GO:0070566">
    <property type="term" value="F:adenylyltransferase activity"/>
    <property type="evidence" value="ECO:0007669"/>
    <property type="project" value="InterPro"/>
</dbReference>
<keyword evidence="2" id="KW-0046">Antibiotic resistance</keyword>